<evidence type="ECO:0000259" key="2">
    <source>
        <dbReference type="Pfam" id="PF13702"/>
    </source>
</evidence>
<dbReference type="GO" id="GO:0016052">
    <property type="term" value="P:carbohydrate catabolic process"/>
    <property type="evidence" value="ECO:0007669"/>
    <property type="project" value="TreeGrafter"/>
</dbReference>
<dbReference type="InterPro" id="IPR047194">
    <property type="entry name" value="CwlT-like_lysozyme"/>
</dbReference>
<dbReference type="Proteomes" id="UP000595254">
    <property type="component" value="Chromosome"/>
</dbReference>
<sequence>MREQMKRKRKKLKPIIKLVILVCGFLLIKQFLQSPVTTEQISTSVRSPDPYSNVKKYSTQINDELAKYGLEEYTVTLIALMQQESRGQGGDPMQSSESAGLAPNTINEPSESIEQGVKHFKRMIEHGKKKDVDFPTILQSYNMGIGYINFIAKSGGKHTEDLAKQFSKLQVEKNPTLYDCGGNKENFRYPYCYGDYTYSSKVASNIDALSDSVPALGDKEQTGEAF</sequence>
<proteinExistence type="predicted"/>
<accession>A0A974NNX0</accession>
<protein>
    <submittedName>
        <fullName evidence="3">Lysozyme family protein</fullName>
    </submittedName>
</protein>
<organism evidence="3 4">
    <name type="scientific">Peribacillus psychrosaccharolyticus</name>
    <name type="common">Bacillus psychrosaccharolyticus</name>
    <dbReference type="NCBI Taxonomy" id="1407"/>
    <lineage>
        <taxon>Bacteria</taxon>
        <taxon>Bacillati</taxon>
        <taxon>Bacillota</taxon>
        <taxon>Bacilli</taxon>
        <taxon>Bacillales</taxon>
        <taxon>Bacillaceae</taxon>
        <taxon>Peribacillus</taxon>
    </lineage>
</organism>
<evidence type="ECO:0000256" key="1">
    <source>
        <dbReference type="SAM" id="MobiDB-lite"/>
    </source>
</evidence>
<feature type="compositionally biased region" description="Polar residues" evidence="1">
    <location>
        <begin position="93"/>
        <end position="108"/>
    </location>
</feature>
<dbReference type="PANTHER" id="PTHR34135:SF3">
    <property type="entry name" value="PNEUMOCOCCAL VACCINE ANTIGEN A"/>
    <property type="match status" value="1"/>
</dbReference>
<dbReference type="KEGG" id="ppsr:I6J18_04455"/>
<keyword evidence="4" id="KW-1185">Reference proteome</keyword>
<name>A0A974NNX0_PERPY</name>
<dbReference type="EMBL" id="CP068053">
    <property type="protein sequence ID" value="QQT01156.1"/>
    <property type="molecule type" value="Genomic_DNA"/>
</dbReference>
<evidence type="ECO:0000313" key="3">
    <source>
        <dbReference type="EMBL" id="QQT01156.1"/>
    </source>
</evidence>
<dbReference type="Pfam" id="PF13702">
    <property type="entry name" value="Lysozyme_like"/>
    <property type="match status" value="1"/>
</dbReference>
<evidence type="ECO:0000313" key="4">
    <source>
        <dbReference type="Proteomes" id="UP000595254"/>
    </source>
</evidence>
<dbReference type="SUPFAM" id="SSF53955">
    <property type="entry name" value="Lysozyme-like"/>
    <property type="match status" value="1"/>
</dbReference>
<dbReference type="InterPro" id="IPR023346">
    <property type="entry name" value="Lysozyme-like_dom_sf"/>
</dbReference>
<feature type="domain" description="CwlT-like lysozyme" evidence="2">
    <location>
        <begin position="53"/>
        <end position="205"/>
    </location>
</feature>
<dbReference type="Gene3D" id="1.10.530.10">
    <property type="match status" value="1"/>
</dbReference>
<dbReference type="PANTHER" id="PTHR34135">
    <property type="entry name" value="LYSOZYME"/>
    <property type="match status" value="1"/>
</dbReference>
<gene>
    <name evidence="3" type="ORF">I6J18_04455</name>
</gene>
<feature type="region of interest" description="Disordered" evidence="1">
    <location>
        <begin position="85"/>
        <end position="108"/>
    </location>
</feature>
<dbReference type="CDD" id="cd16891">
    <property type="entry name" value="CwlT-like"/>
    <property type="match status" value="1"/>
</dbReference>
<reference evidence="3 4" key="1">
    <citation type="submission" date="2021-01" db="EMBL/GenBank/DDBJ databases">
        <title>FDA dAtabase for Regulatory Grade micrObial Sequences (FDA-ARGOS): Supporting development and validation of Infectious Disease Dx tests.</title>
        <authorList>
            <person name="Nelson B."/>
            <person name="Plummer A."/>
            <person name="Tallon L."/>
            <person name="Sadzewicz L."/>
            <person name="Zhao X."/>
            <person name="Boylan J."/>
            <person name="Ott S."/>
            <person name="Bowen H."/>
            <person name="Vavikolanu K."/>
            <person name="Mehta A."/>
            <person name="Aluvathingal J."/>
            <person name="Nadendla S."/>
            <person name="Myers T."/>
            <person name="Yan Y."/>
            <person name="Sichtig H."/>
        </authorList>
    </citation>
    <scope>NUCLEOTIDE SEQUENCE [LARGE SCALE GENOMIC DNA]</scope>
    <source>
        <strain evidence="3 4">FDAARGOS_1161</strain>
    </source>
</reference>
<dbReference type="AlphaFoldDB" id="A0A974NNX0"/>